<dbReference type="AlphaFoldDB" id="A0A916VL88"/>
<dbReference type="Pfam" id="PF13946">
    <property type="entry name" value="DUF4214"/>
    <property type="match status" value="1"/>
</dbReference>
<keyword evidence="3" id="KW-1185">Reference proteome</keyword>
<dbReference type="EMBL" id="BMIY01000018">
    <property type="protein sequence ID" value="GFZ84440.1"/>
    <property type="molecule type" value="Genomic_DNA"/>
</dbReference>
<reference evidence="2" key="2">
    <citation type="submission" date="2020-09" db="EMBL/GenBank/DDBJ databases">
        <authorList>
            <person name="Sun Q."/>
            <person name="Zhou Y."/>
        </authorList>
    </citation>
    <scope>NUCLEOTIDE SEQUENCE</scope>
    <source>
        <strain evidence="2">CGMCC 1.15425</strain>
    </source>
</reference>
<evidence type="ECO:0000313" key="3">
    <source>
        <dbReference type="Proteomes" id="UP000627715"/>
    </source>
</evidence>
<reference evidence="2" key="1">
    <citation type="journal article" date="2014" name="Int. J. Syst. Evol. Microbiol.">
        <title>Complete genome sequence of Corynebacterium casei LMG S-19264T (=DSM 44701T), isolated from a smear-ripened cheese.</title>
        <authorList>
            <consortium name="US DOE Joint Genome Institute (JGI-PGF)"/>
            <person name="Walter F."/>
            <person name="Albersmeier A."/>
            <person name="Kalinowski J."/>
            <person name="Ruckert C."/>
        </authorList>
    </citation>
    <scope>NUCLEOTIDE SEQUENCE</scope>
    <source>
        <strain evidence="2">CGMCC 1.15425</strain>
    </source>
</reference>
<evidence type="ECO:0000313" key="2">
    <source>
        <dbReference type="EMBL" id="GFZ84440.1"/>
    </source>
</evidence>
<dbReference type="Proteomes" id="UP000627715">
    <property type="component" value="Unassembled WGS sequence"/>
</dbReference>
<feature type="domain" description="DUF4214" evidence="1">
    <location>
        <begin position="167"/>
        <end position="213"/>
    </location>
</feature>
<dbReference type="InterPro" id="IPR025282">
    <property type="entry name" value="DUF4214"/>
</dbReference>
<comment type="caution">
    <text evidence="2">The sequence shown here is derived from an EMBL/GenBank/DDBJ whole genome shotgun (WGS) entry which is preliminary data.</text>
</comment>
<name>A0A916VL88_9GAMM</name>
<protein>
    <recommendedName>
        <fullName evidence="1">DUF4214 domain-containing protein</fullName>
    </recommendedName>
</protein>
<proteinExistence type="predicted"/>
<evidence type="ECO:0000259" key="1">
    <source>
        <dbReference type="Pfam" id="PF13946"/>
    </source>
</evidence>
<sequence>MPIVLTSDLANEITNQDTNNQPGLNANNTEPEVEEVVVTGDFIRRGDDGNNTISISIGGTKVDGKGGIDRVIFMGQSSEAEISFIDDEFSVTVESHRAVGLIDIERISFDNINLALDMSGNAGVVAKTLGAVYGKDAITNTEFAGIGLLQLDNGMDFESLMDIALTARLGADYSDAELINLLYSNVVGEAPDQAEFDAYQDLLDSGQMNHAQLGLLAAEHELNAINIDLVGLAESGLAYDLAL</sequence>
<accession>A0A916VL88</accession>
<gene>
    <name evidence="2" type="ORF">GCM10011403_29890</name>
</gene>
<organism evidence="2 3">
    <name type="scientific">Pseudohongiella nitratireducens</name>
    <dbReference type="NCBI Taxonomy" id="1768907"/>
    <lineage>
        <taxon>Bacteria</taxon>
        <taxon>Pseudomonadati</taxon>
        <taxon>Pseudomonadota</taxon>
        <taxon>Gammaproteobacteria</taxon>
        <taxon>Pseudomonadales</taxon>
        <taxon>Pseudohongiellaceae</taxon>
        <taxon>Pseudohongiella</taxon>
    </lineage>
</organism>
<dbReference type="RefSeq" id="WP_068893787.1">
    <property type="nucleotide sequence ID" value="NZ_BMIY01000018.1"/>
</dbReference>